<evidence type="ECO:0000259" key="2">
    <source>
        <dbReference type="PROSITE" id="PS51272"/>
    </source>
</evidence>
<feature type="signal peptide" evidence="1">
    <location>
        <begin position="1"/>
        <end position="23"/>
    </location>
</feature>
<dbReference type="Pfam" id="PF00395">
    <property type="entry name" value="SLH"/>
    <property type="match status" value="2"/>
</dbReference>
<dbReference type="OrthoDB" id="1805600at2"/>
<feature type="domain" description="SLH" evidence="2">
    <location>
        <begin position="1215"/>
        <end position="1278"/>
    </location>
</feature>
<evidence type="ECO:0000313" key="4">
    <source>
        <dbReference type="Proteomes" id="UP000010795"/>
    </source>
</evidence>
<dbReference type="InterPro" id="IPR013783">
    <property type="entry name" value="Ig-like_fold"/>
</dbReference>
<accession>L0EK08</accession>
<dbReference type="PROSITE" id="PS51272">
    <property type="entry name" value="SLH"/>
    <property type="match status" value="3"/>
</dbReference>
<feature type="chain" id="PRO_5038440602" evidence="1">
    <location>
        <begin position="24"/>
        <end position="1359"/>
    </location>
</feature>
<dbReference type="Proteomes" id="UP000010795">
    <property type="component" value="Chromosome"/>
</dbReference>
<protein>
    <submittedName>
        <fullName evidence="3">Putative S-layer protein</fullName>
    </submittedName>
</protein>
<feature type="domain" description="SLH" evidence="2">
    <location>
        <begin position="1145"/>
        <end position="1209"/>
    </location>
</feature>
<evidence type="ECO:0000313" key="3">
    <source>
        <dbReference type="EMBL" id="AGA59837.1"/>
    </source>
</evidence>
<name>L0EK08_THECK</name>
<keyword evidence="1" id="KW-0732">Signal</keyword>
<keyword evidence="4" id="KW-1185">Reference proteome</keyword>
<proteinExistence type="predicted"/>
<organism evidence="3 4">
    <name type="scientific">Thermobacillus composti (strain DSM 18247 / JCM 13945 / KWC4)</name>
    <dbReference type="NCBI Taxonomy" id="717605"/>
    <lineage>
        <taxon>Bacteria</taxon>
        <taxon>Bacillati</taxon>
        <taxon>Bacillota</taxon>
        <taxon>Bacilli</taxon>
        <taxon>Bacillales</taxon>
        <taxon>Paenibacillaceae</taxon>
        <taxon>Thermobacillus</taxon>
    </lineage>
</organism>
<gene>
    <name evidence="3" type="ordered locus">Theco_3826</name>
</gene>
<dbReference type="Gene3D" id="2.60.40.10">
    <property type="entry name" value="Immunoglobulins"/>
    <property type="match status" value="1"/>
</dbReference>
<dbReference type="eggNOG" id="COG1984">
    <property type="taxonomic scope" value="Bacteria"/>
</dbReference>
<feature type="domain" description="SLH" evidence="2">
    <location>
        <begin position="1284"/>
        <end position="1355"/>
    </location>
</feature>
<evidence type="ECO:0000256" key="1">
    <source>
        <dbReference type="SAM" id="SignalP"/>
    </source>
</evidence>
<sequence length="1359" mass="150730">MKRFTAVLLAICLALVSVPTAIAPVSAADGDYFIFPGEQSDFENARVVLTNTIDLTGTINQVIGSTISYTVERVVKSKGVEQVVQSNPNQTANIILNGNSIRILSIQLFPGVNKITFKGLNGFTEVSSSIYIEYRNSPSLYDLKAIIDGQQFDILEDRTTVIHSALSRYKPNYDIIITGKAPNADRVTVIVNGRSYTYTVSSINGWTFAASPVNVKKGKNTVTIRVFNGTQSVETTREIVFYNGEVTYYDLQLTTDPNNDVGVSLESAPNYSVKSGEPVNVTGKVILPVKVTQQDVNGTIVTNYSPDDRDFGSPNSKYQYRLDTLGWGNLTLTSPDPDPPAFTPATQFVTVQFEQKIGEVGNDLSFDTLHTLEFRGENAMKNAPANIDTTGRFAFYLRESNKPYIHEVNYLPGYSDATDTTQLPGMSGSPLNGATIPALPLGVELLIGNPPSGSEEAGVDLIEVRNSQGTLSTDFDYERIKMSPPVYVTRTVDGVERQFQRVFLRIDKLPASGTMTLKFQVASGSTAEARIQLLYGPYVKYDLLYDGMEVPYNTTDSNGKDYLLNQVFSYFRGELKNVSNTGDIRYSNDPGPPAKLQTVFMYINNIEVKLTQENATGPVTRFMLDTSDSTNLNKAFDAIFKGGENVVKFVFLTPNNSYVNETKFVIIPTNLPEIPAKNTDGVFPYSVNRTEPMKNDPNFELRGTVYTTREARMNIFGTFDFIDLGNTASLVELELSLLGSNAQNYILHIQTGDEVYEWNLGQKFQSKDGKDVFNRNSSESPISVAYDYDKESFEFILANQVVPPDGSPKVYTITVFNSGKNGPRATYRLEIDPTTIPYTILAPVSEKRTINQSFVEVLIYSEGAQSVVIDGKPAKKVRYIDYSKSPEEELDAFYGLVTGLKANKPTNIKFVITSGSEKIQDTLTVTYTPENIPGAQVMETMKNKHTPFGNALTLSFERGTNLIRRDYNVPQEYKTQVYNGNNILFAIANPTDGVVDRHEFESVPAGYDLNVELGSVYFSASFPKRFVKVSPVFWIDAGQADDIATSHYDPITSGYDPLPFSKIKDESREYYFQRNPERELIPSKRGTLTLGYDPSARQSAGVTITVFRFDPFTRQWENIGGTVDEKKNTITVPFDRFGYYVVGKLSAGYNDIIDHPYARNAVEAVFAKGVMNAIDPSGAFGTDQYVTRGEFTRMIVRALELPLNYDGPKHFMDIGDTGGVVSPDALWDYRYIETAARAGIVKGTRPETFEPTNYISRQDAAVMLANALNLKQDTNYDNIRKQLQKAFKDEASISVYAKPAIAAIQKKGFITGAPVDANDLSKGYVFEPTARLLRSDAAIIIARVMADQKKLPKIFAPQQ</sequence>
<dbReference type="HOGENOM" id="CLU_002873_0_0_9"/>
<dbReference type="RefSeq" id="WP_015256553.1">
    <property type="nucleotide sequence ID" value="NC_019897.1"/>
</dbReference>
<reference evidence="4" key="1">
    <citation type="submission" date="2012-01" db="EMBL/GenBank/DDBJ databases">
        <title>Complete sequence of chromosome of Thermobacillus composti KWC4.</title>
        <authorList>
            <person name="Lucas S."/>
            <person name="Han J."/>
            <person name="Lapidus A."/>
            <person name="Cheng J.-F."/>
            <person name="Goodwin L."/>
            <person name="Pitluck S."/>
            <person name="Peters L."/>
            <person name="Ovchinnikova G."/>
            <person name="Teshima H."/>
            <person name="Detter J.C."/>
            <person name="Han C."/>
            <person name="Tapia R."/>
            <person name="Land M."/>
            <person name="Hauser L."/>
            <person name="Kyrpides N."/>
            <person name="Ivanova N."/>
            <person name="Pagani I."/>
            <person name="Anderson I."/>
            <person name="Woyke T."/>
        </authorList>
    </citation>
    <scope>NUCLEOTIDE SEQUENCE [LARGE SCALE GENOMIC DNA]</scope>
    <source>
        <strain evidence="4">DSM 18247 / JCM 13945 / KWC4</strain>
    </source>
</reference>
<dbReference type="STRING" id="717605.Theco_3826"/>
<dbReference type="InterPro" id="IPR001119">
    <property type="entry name" value="SLH_dom"/>
</dbReference>
<dbReference type="EMBL" id="CP003255">
    <property type="protein sequence ID" value="AGA59837.1"/>
    <property type="molecule type" value="Genomic_DNA"/>
</dbReference>
<dbReference type="KEGG" id="tco:Theco_3826"/>